<dbReference type="GO" id="GO:0016887">
    <property type="term" value="F:ATP hydrolysis activity"/>
    <property type="evidence" value="ECO:0007669"/>
    <property type="project" value="InterPro"/>
</dbReference>
<keyword evidence="1" id="KW-0813">Transport</keyword>
<dbReference type="PROSITE" id="PS50893">
    <property type="entry name" value="ABC_TRANSPORTER_2"/>
    <property type="match status" value="1"/>
</dbReference>
<proteinExistence type="predicted"/>
<dbReference type="AlphaFoldDB" id="X1ERH4"/>
<comment type="caution">
    <text evidence="5">The sequence shown here is derived from an EMBL/GenBank/DDBJ whole genome shotgun (WGS) entry which is preliminary data.</text>
</comment>
<dbReference type="SUPFAM" id="SSF52540">
    <property type="entry name" value="P-loop containing nucleoside triphosphate hydrolases"/>
    <property type="match status" value="1"/>
</dbReference>
<dbReference type="InterPro" id="IPR027417">
    <property type="entry name" value="P-loop_NTPase"/>
</dbReference>
<dbReference type="PROSITE" id="PS00211">
    <property type="entry name" value="ABC_TRANSPORTER_1"/>
    <property type="match status" value="1"/>
</dbReference>
<sequence>MSKNIIIQTKNLTKYYGKSRGIENLTFDVKKGEIFGLLGPNGAGKTTTIRVLLDFIRRTSGEAQVFGLDVKQHSTEIRRRTAYLPGELGFYKDKTVRKNLQFLLKMYNKPVPNRKIEELAERLDLTLDRKVKELSKGNKQKIGIILSFAPETELLIVDEPTAGLDPFITAEYYKILYE</sequence>
<dbReference type="PANTHER" id="PTHR42939">
    <property type="entry name" value="ABC TRANSPORTER ATP-BINDING PROTEIN ALBC-RELATED"/>
    <property type="match status" value="1"/>
</dbReference>
<evidence type="ECO:0000259" key="4">
    <source>
        <dbReference type="PROSITE" id="PS50893"/>
    </source>
</evidence>
<evidence type="ECO:0000313" key="5">
    <source>
        <dbReference type="EMBL" id="GAH22920.1"/>
    </source>
</evidence>
<accession>X1ERH4</accession>
<evidence type="ECO:0000256" key="1">
    <source>
        <dbReference type="ARBA" id="ARBA00022448"/>
    </source>
</evidence>
<dbReference type="CDD" id="cd03230">
    <property type="entry name" value="ABC_DR_subfamily_A"/>
    <property type="match status" value="1"/>
</dbReference>
<keyword evidence="2" id="KW-0547">Nucleotide-binding</keyword>
<evidence type="ECO:0000256" key="2">
    <source>
        <dbReference type="ARBA" id="ARBA00022741"/>
    </source>
</evidence>
<organism evidence="5">
    <name type="scientific">marine sediment metagenome</name>
    <dbReference type="NCBI Taxonomy" id="412755"/>
    <lineage>
        <taxon>unclassified sequences</taxon>
        <taxon>metagenomes</taxon>
        <taxon>ecological metagenomes</taxon>
    </lineage>
</organism>
<dbReference type="Gene3D" id="3.40.50.300">
    <property type="entry name" value="P-loop containing nucleotide triphosphate hydrolases"/>
    <property type="match status" value="1"/>
</dbReference>
<name>X1ERH4_9ZZZZ</name>
<dbReference type="PANTHER" id="PTHR42939:SF1">
    <property type="entry name" value="ABC TRANSPORTER ATP-BINDING PROTEIN ALBC-RELATED"/>
    <property type="match status" value="1"/>
</dbReference>
<dbReference type="InterPro" id="IPR003439">
    <property type="entry name" value="ABC_transporter-like_ATP-bd"/>
</dbReference>
<evidence type="ECO:0000256" key="3">
    <source>
        <dbReference type="ARBA" id="ARBA00022840"/>
    </source>
</evidence>
<reference evidence="5" key="1">
    <citation type="journal article" date="2014" name="Front. Microbiol.">
        <title>High frequency of phylogenetically diverse reductive dehalogenase-homologous genes in deep subseafloor sedimentary metagenomes.</title>
        <authorList>
            <person name="Kawai M."/>
            <person name="Futagami T."/>
            <person name="Toyoda A."/>
            <person name="Takaki Y."/>
            <person name="Nishi S."/>
            <person name="Hori S."/>
            <person name="Arai W."/>
            <person name="Tsubouchi T."/>
            <person name="Morono Y."/>
            <person name="Uchiyama I."/>
            <person name="Ito T."/>
            <person name="Fujiyama A."/>
            <person name="Inagaki F."/>
            <person name="Takami H."/>
        </authorList>
    </citation>
    <scope>NUCLEOTIDE SEQUENCE</scope>
    <source>
        <strain evidence="5">Expedition CK06-06</strain>
    </source>
</reference>
<dbReference type="InterPro" id="IPR051782">
    <property type="entry name" value="ABC_Transporter_VariousFunc"/>
</dbReference>
<dbReference type="GO" id="GO:0005524">
    <property type="term" value="F:ATP binding"/>
    <property type="evidence" value="ECO:0007669"/>
    <property type="project" value="UniProtKB-KW"/>
</dbReference>
<feature type="domain" description="ABC transporter" evidence="4">
    <location>
        <begin position="7"/>
        <end position="177"/>
    </location>
</feature>
<feature type="non-terminal residue" evidence="5">
    <location>
        <position position="178"/>
    </location>
</feature>
<dbReference type="EMBL" id="BARU01003346">
    <property type="protein sequence ID" value="GAH22920.1"/>
    <property type="molecule type" value="Genomic_DNA"/>
</dbReference>
<gene>
    <name evidence="5" type="ORF">S03H2_07305</name>
</gene>
<keyword evidence="3" id="KW-0067">ATP-binding</keyword>
<dbReference type="Pfam" id="PF00005">
    <property type="entry name" value="ABC_tran"/>
    <property type="match status" value="1"/>
</dbReference>
<protein>
    <recommendedName>
        <fullName evidence="4">ABC transporter domain-containing protein</fullName>
    </recommendedName>
</protein>
<dbReference type="InterPro" id="IPR017871">
    <property type="entry name" value="ABC_transporter-like_CS"/>
</dbReference>